<organism evidence="2 3">
    <name type="scientific">Candidatus Nomurabacteria bacterium RIFCSPLOWO2_12_FULL_37_8</name>
    <dbReference type="NCBI Taxonomy" id="1801793"/>
    <lineage>
        <taxon>Bacteria</taxon>
        <taxon>Candidatus Nomuraibacteriota</taxon>
    </lineage>
</organism>
<reference evidence="2 3" key="1">
    <citation type="journal article" date="2016" name="Nat. Commun.">
        <title>Thousands of microbial genomes shed light on interconnected biogeochemical processes in an aquifer system.</title>
        <authorList>
            <person name="Anantharaman K."/>
            <person name="Brown C.T."/>
            <person name="Hug L.A."/>
            <person name="Sharon I."/>
            <person name="Castelle C.J."/>
            <person name="Probst A.J."/>
            <person name="Thomas B.C."/>
            <person name="Singh A."/>
            <person name="Wilkins M.J."/>
            <person name="Karaoz U."/>
            <person name="Brodie E.L."/>
            <person name="Williams K.H."/>
            <person name="Hubbard S.S."/>
            <person name="Banfield J.F."/>
        </authorList>
    </citation>
    <scope>NUCLEOTIDE SEQUENCE [LARGE SCALE GENOMIC DNA]</scope>
</reference>
<dbReference type="AlphaFoldDB" id="A0A1F6Y423"/>
<proteinExistence type="predicted"/>
<comment type="caution">
    <text evidence="2">The sequence shown here is derived from an EMBL/GenBank/DDBJ whole genome shotgun (WGS) entry which is preliminary data.</text>
</comment>
<evidence type="ECO:0000313" key="3">
    <source>
        <dbReference type="Proteomes" id="UP000178661"/>
    </source>
</evidence>
<name>A0A1F6Y423_9BACT</name>
<feature type="region of interest" description="Disordered" evidence="1">
    <location>
        <begin position="242"/>
        <end position="264"/>
    </location>
</feature>
<dbReference type="Proteomes" id="UP000178661">
    <property type="component" value="Unassembled WGS sequence"/>
</dbReference>
<evidence type="ECO:0000313" key="2">
    <source>
        <dbReference type="EMBL" id="OGJ01085.1"/>
    </source>
</evidence>
<accession>A0A1F6Y423</accession>
<evidence type="ECO:0000256" key="1">
    <source>
        <dbReference type="SAM" id="MobiDB-lite"/>
    </source>
</evidence>
<gene>
    <name evidence="2" type="ORF">A3G98_02590</name>
</gene>
<dbReference type="EMBL" id="MFVR01000027">
    <property type="protein sequence ID" value="OGJ01085.1"/>
    <property type="molecule type" value="Genomic_DNA"/>
</dbReference>
<protein>
    <submittedName>
        <fullName evidence="2">Uncharacterized protein</fullName>
    </submittedName>
</protein>
<sequence>MSSTVDLLQIKIEKAKRELPLETVNAINSIDWRTVILQMREKKGYTFEQLGDLELETELLLCGLLAPKNYPGELEKRMHISRAVANELVNEMNDLVFIKIREELIKNTERKRIFSKSEKVPANFTPEEHKKELMEIHPSQFSATLEEKNKENNMDRQILKSAGIEIIEESTRHDLENVSEILPTPDLPAVLPAQLMQAEKLELKTTRPPVSESRVEIVNSLLAQKLSTSFKIPIVKTDHSLNNLSSSNTPSPVYKIDPYRETPE</sequence>